<name>A0ACD3A6L6_9AGAR</name>
<dbReference type="EMBL" id="ML208669">
    <property type="protein sequence ID" value="TFK61337.1"/>
    <property type="molecule type" value="Genomic_DNA"/>
</dbReference>
<proteinExistence type="predicted"/>
<accession>A0ACD3A6L6</accession>
<dbReference type="Proteomes" id="UP000308600">
    <property type="component" value="Unassembled WGS sequence"/>
</dbReference>
<gene>
    <name evidence="1" type="ORF">BDN72DRAFT_883209</name>
</gene>
<evidence type="ECO:0000313" key="2">
    <source>
        <dbReference type="Proteomes" id="UP000308600"/>
    </source>
</evidence>
<evidence type="ECO:0000313" key="1">
    <source>
        <dbReference type="EMBL" id="TFK61337.1"/>
    </source>
</evidence>
<sequence length="477" mass="54829">MDLSSLTKEECFAKLDLEISYLEKRLGALRNLRNSLPPIASLPNEILSKIFLISHNLTIEEDPSGVVLEPQGWRGNTRLTLTWVSQHWRQVSLSYPDLWTFVTNGHMEYIRTCLDRSKGHELTAVLFAPLEKHTRACLSAMHRIRSLSVNVYDTPDREAVDPDYVWERQSAPCLVCLSMVSIDILGQEGDAGTRFFSGVHPHLQHLTLSGCEYHWNSPLLSVSTLTTFRIIDPHTHLRVRDLMEYLRMMPSLVDCQIETELEGAANPPHLEVSQQLYLPNLRTLTLQQKPMANVLSLLSQLNIPNSSITTESYVNSEEELSHVFQLLEEYWSQTPYWRDEIIRHISVRRTKYANLVCISMEMPVEKDVRQFAMNLQSYSLGHSVLLNISRHFSSRRCQPRSVSLTCVPREAVYTFASLLSLRVLRLEKIEGLGDQDSMDCGPDNFFPQLKELEVDGKRYHSFREYFGSLEDVDSRSE</sequence>
<organism evidence="1 2">
    <name type="scientific">Pluteus cervinus</name>
    <dbReference type="NCBI Taxonomy" id="181527"/>
    <lineage>
        <taxon>Eukaryota</taxon>
        <taxon>Fungi</taxon>
        <taxon>Dikarya</taxon>
        <taxon>Basidiomycota</taxon>
        <taxon>Agaricomycotina</taxon>
        <taxon>Agaricomycetes</taxon>
        <taxon>Agaricomycetidae</taxon>
        <taxon>Agaricales</taxon>
        <taxon>Pluteineae</taxon>
        <taxon>Pluteaceae</taxon>
        <taxon>Pluteus</taxon>
    </lineage>
</organism>
<reference evidence="1 2" key="1">
    <citation type="journal article" date="2019" name="Nat. Ecol. Evol.">
        <title>Megaphylogeny resolves global patterns of mushroom evolution.</title>
        <authorList>
            <person name="Varga T."/>
            <person name="Krizsan K."/>
            <person name="Foldi C."/>
            <person name="Dima B."/>
            <person name="Sanchez-Garcia M."/>
            <person name="Sanchez-Ramirez S."/>
            <person name="Szollosi G.J."/>
            <person name="Szarkandi J.G."/>
            <person name="Papp V."/>
            <person name="Albert L."/>
            <person name="Andreopoulos W."/>
            <person name="Angelini C."/>
            <person name="Antonin V."/>
            <person name="Barry K.W."/>
            <person name="Bougher N.L."/>
            <person name="Buchanan P."/>
            <person name="Buyck B."/>
            <person name="Bense V."/>
            <person name="Catcheside P."/>
            <person name="Chovatia M."/>
            <person name="Cooper J."/>
            <person name="Damon W."/>
            <person name="Desjardin D."/>
            <person name="Finy P."/>
            <person name="Geml J."/>
            <person name="Haridas S."/>
            <person name="Hughes K."/>
            <person name="Justo A."/>
            <person name="Karasinski D."/>
            <person name="Kautmanova I."/>
            <person name="Kiss B."/>
            <person name="Kocsube S."/>
            <person name="Kotiranta H."/>
            <person name="LaButti K.M."/>
            <person name="Lechner B.E."/>
            <person name="Liimatainen K."/>
            <person name="Lipzen A."/>
            <person name="Lukacs Z."/>
            <person name="Mihaltcheva S."/>
            <person name="Morgado L.N."/>
            <person name="Niskanen T."/>
            <person name="Noordeloos M.E."/>
            <person name="Ohm R.A."/>
            <person name="Ortiz-Santana B."/>
            <person name="Ovrebo C."/>
            <person name="Racz N."/>
            <person name="Riley R."/>
            <person name="Savchenko A."/>
            <person name="Shiryaev A."/>
            <person name="Soop K."/>
            <person name="Spirin V."/>
            <person name="Szebenyi C."/>
            <person name="Tomsovsky M."/>
            <person name="Tulloss R.E."/>
            <person name="Uehling J."/>
            <person name="Grigoriev I.V."/>
            <person name="Vagvolgyi C."/>
            <person name="Papp T."/>
            <person name="Martin F.M."/>
            <person name="Miettinen O."/>
            <person name="Hibbett D.S."/>
            <person name="Nagy L.G."/>
        </authorList>
    </citation>
    <scope>NUCLEOTIDE SEQUENCE [LARGE SCALE GENOMIC DNA]</scope>
    <source>
        <strain evidence="1 2">NL-1719</strain>
    </source>
</reference>
<keyword evidence="2" id="KW-1185">Reference proteome</keyword>
<protein>
    <submittedName>
        <fullName evidence="1">Uncharacterized protein</fullName>
    </submittedName>
</protein>